<comment type="similarity">
    <text evidence="2 13 19">Belongs to the IMPDH/GMPR family.</text>
</comment>
<dbReference type="Pfam" id="PF00571">
    <property type="entry name" value="CBS"/>
    <property type="match status" value="2"/>
</dbReference>
<evidence type="ECO:0000256" key="13">
    <source>
        <dbReference type="HAMAP-Rule" id="MF_01964"/>
    </source>
</evidence>
<dbReference type="EC" id="1.1.1.205" evidence="13 20"/>
<dbReference type="InterPro" id="IPR000644">
    <property type="entry name" value="CBS_dom"/>
</dbReference>
<evidence type="ECO:0000256" key="2">
    <source>
        <dbReference type="ARBA" id="ARBA00005502"/>
    </source>
</evidence>
<dbReference type="InterPro" id="IPR015875">
    <property type="entry name" value="IMP_DH/GMP_Rdtase_CS"/>
</dbReference>
<accession>A0A1I0PGK3</accession>
<evidence type="ECO:0000256" key="16">
    <source>
        <dbReference type="PIRSR" id="PIRSR000130-3"/>
    </source>
</evidence>
<comment type="pathway">
    <text evidence="13 20">Purine metabolism; XMP biosynthesis via de novo pathway; XMP from IMP: step 1/1.</text>
</comment>
<feature type="binding site" evidence="13">
    <location>
        <position position="492"/>
    </location>
    <ligand>
        <name>K(+)</name>
        <dbReference type="ChEBI" id="CHEBI:29103"/>
        <note>ligand shared between two tetrameric partners</note>
    </ligand>
</feature>
<dbReference type="Proteomes" id="UP000199373">
    <property type="component" value="Unassembled WGS sequence"/>
</dbReference>
<dbReference type="Gene3D" id="3.20.20.70">
    <property type="entry name" value="Aldolase class I"/>
    <property type="match status" value="1"/>
</dbReference>
<feature type="active site" description="Thioimidate intermediate" evidence="13 14">
    <location>
        <position position="326"/>
    </location>
</feature>
<evidence type="ECO:0000256" key="7">
    <source>
        <dbReference type="ARBA" id="ARBA00022755"/>
    </source>
</evidence>
<evidence type="ECO:0000256" key="10">
    <source>
        <dbReference type="ARBA" id="ARBA00023027"/>
    </source>
</evidence>
<feature type="binding site" description="in other chain" evidence="13 17">
    <location>
        <position position="323"/>
    </location>
    <ligand>
        <name>K(+)</name>
        <dbReference type="ChEBI" id="CHEBI:29103"/>
        <note>ligand shared between two tetrameric partners</note>
    </ligand>
</feature>
<dbReference type="UniPathway" id="UPA00601">
    <property type="reaction ID" value="UER00295"/>
</dbReference>
<dbReference type="HAMAP" id="MF_01964">
    <property type="entry name" value="IMPDH"/>
    <property type="match status" value="1"/>
</dbReference>
<comment type="subunit">
    <text evidence="3 13">Homotetramer.</text>
</comment>
<evidence type="ECO:0000256" key="17">
    <source>
        <dbReference type="PIRSR" id="PIRSR000130-4"/>
    </source>
</evidence>
<evidence type="ECO:0000256" key="9">
    <source>
        <dbReference type="ARBA" id="ARBA00023002"/>
    </source>
</evidence>
<dbReference type="GO" id="GO:0000166">
    <property type="term" value="F:nucleotide binding"/>
    <property type="evidence" value="ECO:0007669"/>
    <property type="project" value="UniProtKB-UniRule"/>
</dbReference>
<dbReference type="FunFam" id="3.20.20.70:FF:000003">
    <property type="entry name" value="GMP reductase"/>
    <property type="match status" value="1"/>
</dbReference>
<reference evidence="23 24" key="1">
    <citation type="submission" date="2016-10" db="EMBL/GenBank/DDBJ databases">
        <authorList>
            <person name="de Groot N.N."/>
        </authorList>
    </citation>
    <scope>NUCLEOTIDE SEQUENCE [LARGE SCALE GENOMIC DNA]</scope>
    <source>
        <strain evidence="23 24">TC2-24</strain>
    </source>
</reference>
<dbReference type="SMART" id="SM01240">
    <property type="entry name" value="IMPDH"/>
    <property type="match status" value="1"/>
</dbReference>
<evidence type="ECO:0000313" key="23">
    <source>
        <dbReference type="EMBL" id="SEW13496.1"/>
    </source>
</evidence>
<dbReference type="PROSITE" id="PS51371">
    <property type="entry name" value="CBS"/>
    <property type="match status" value="2"/>
</dbReference>
<comment type="activity regulation">
    <text evidence="13">Mycophenolic acid (MPA) is a non-competitive inhibitor that prevents formation of the closed enzyme conformation by binding to the same site as the amobile flap. In contrast, mizoribine monophosphate (MZP) is a competitive inhibitor that induces the closed conformation. MPA is a potent inhibitor of mammalian IMPDHs but a poor inhibitor of the bacterial enzymes. MZP is a more potent inhibitor of bacterial IMPDH.</text>
</comment>
<keyword evidence="24" id="KW-1185">Reference proteome</keyword>
<feature type="binding site" description="in other chain" evidence="13 17">
    <location>
        <position position="326"/>
    </location>
    <ligand>
        <name>K(+)</name>
        <dbReference type="ChEBI" id="CHEBI:29103"/>
        <note>ligand shared between two tetrameric partners</note>
    </ligand>
</feature>
<evidence type="ECO:0000256" key="18">
    <source>
        <dbReference type="PROSITE-ProRule" id="PRU00703"/>
    </source>
</evidence>
<dbReference type="PANTHER" id="PTHR11911:SF111">
    <property type="entry name" value="INOSINE-5'-MONOPHOSPHATE DEHYDROGENASE"/>
    <property type="match status" value="1"/>
</dbReference>
<evidence type="ECO:0000256" key="15">
    <source>
        <dbReference type="PIRSR" id="PIRSR000130-2"/>
    </source>
</evidence>
<evidence type="ECO:0000256" key="14">
    <source>
        <dbReference type="PIRSR" id="PIRSR000130-1"/>
    </source>
</evidence>
<dbReference type="InterPro" id="IPR046342">
    <property type="entry name" value="CBS_dom_sf"/>
</dbReference>
<evidence type="ECO:0000256" key="3">
    <source>
        <dbReference type="ARBA" id="ARBA00011881"/>
    </source>
</evidence>
<proteinExistence type="inferred from homology"/>
<dbReference type="GO" id="GO:0006177">
    <property type="term" value="P:GMP biosynthetic process"/>
    <property type="evidence" value="ECO:0007669"/>
    <property type="project" value="UniProtKB-UniRule"/>
</dbReference>
<comment type="cofactor">
    <cofactor evidence="1 13">
        <name>K(+)</name>
        <dbReference type="ChEBI" id="CHEBI:29103"/>
    </cofactor>
</comment>
<keyword evidence="10 13" id="KW-0520">NAD</keyword>
<evidence type="ECO:0000256" key="5">
    <source>
        <dbReference type="ARBA" id="ARBA00022737"/>
    </source>
</evidence>
<comment type="caution">
    <text evidence="13">Lacks conserved residue(s) required for the propagation of feature annotation.</text>
</comment>
<sequence>MVENDYLCMQYFKESVFMASFIADKIVMDGLTFDDVLLIPAYSEVLPKTVELKTRFSRNIELNIPFVTAAMDTVTESQMAIAIAREGGIGVIHKNMSIEDQARQVAIVKRAENGMIYDPVTIPLGSTVSQAMDIMSEYHIGGIPVVDEEKHLVGIVTNRDLRFERRLDRPVEEIMSKDNLVTTHQQTDLTAAAQILQENKIEKLPVVDKDNRLIGLITYKDITKAKDKPMACKDEKGRLRVAAGVGVTVDTLERMQALVDAGADAIVIDTAHGHSKSVIEKLVEAKKCFPNIDIVVGNVATGEAAKMLVANGADSVKVGIGPGSICTTRVVAGVGVPQLSAVYDVYSALKGTGVPLIADGGLRYSGDIVKALAAGGSCVMIGSLVAGTEESPGDTIIYNGRKFKSYRGMGSLEAMEQKHGSKDRYFQGETKEVKKLVPEGIAGRVPYKGTVQEVIYQMVGGLRSGMGYCGAATIEKLHDAKFTRITNAGVNESHPHDITITSEAPNYSRPND</sequence>
<feature type="binding site" evidence="13 16">
    <location>
        <begin position="319"/>
        <end position="321"/>
    </location>
    <ligand>
        <name>NAD(+)</name>
        <dbReference type="ChEBI" id="CHEBI:57540"/>
    </ligand>
</feature>
<keyword evidence="7 13" id="KW-0658">Purine biosynthesis</keyword>
<feature type="binding site" evidence="13 15">
    <location>
        <position position="324"/>
    </location>
    <ligand>
        <name>IMP</name>
        <dbReference type="ChEBI" id="CHEBI:58053"/>
    </ligand>
</feature>
<dbReference type="InterPro" id="IPR001093">
    <property type="entry name" value="IMP_DH_GMPRt"/>
</dbReference>
<keyword evidence="6 13" id="KW-0332">GMP biosynthesis</keyword>
<evidence type="ECO:0000256" key="20">
    <source>
        <dbReference type="RuleBase" id="RU003928"/>
    </source>
</evidence>
<dbReference type="GO" id="GO:0003938">
    <property type="term" value="F:IMP dehydrogenase activity"/>
    <property type="evidence" value="ECO:0007669"/>
    <property type="project" value="UniProtKB-UniRule"/>
</dbReference>
<feature type="active site" description="Proton acceptor" evidence="13 14">
    <location>
        <position position="424"/>
    </location>
</feature>
<evidence type="ECO:0000256" key="11">
    <source>
        <dbReference type="ARBA" id="ARBA00023122"/>
    </source>
</evidence>
<evidence type="ECO:0000259" key="22">
    <source>
        <dbReference type="PROSITE" id="PS51371"/>
    </source>
</evidence>
<feature type="region of interest" description="Disordered" evidence="21">
    <location>
        <begin position="492"/>
        <end position="512"/>
    </location>
</feature>
<feature type="domain" description="CBS" evidence="22">
    <location>
        <begin position="175"/>
        <end position="235"/>
    </location>
</feature>
<dbReference type="NCBIfam" id="TIGR01302">
    <property type="entry name" value="IMP_dehydrog"/>
    <property type="match status" value="1"/>
</dbReference>
<keyword evidence="4 13" id="KW-0479">Metal-binding</keyword>
<feature type="binding site" evidence="13 15">
    <location>
        <begin position="382"/>
        <end position="383"/>
    </location>
    <ligand>
        <name>IMP</name>
        <dbReference type="ChEBI" id="CHEBI:58053"/>
    </ligand>
</feature>
<feature type="binding site" evidence="13 15">
    <location>
        <position position="439"/>
    </location>
    <ligand>
        <name>IMP</name>
        <dbReference type="ChEBI" id="CHEBI:58053"/>
    </ligand>
</feature>
<comment type="catalytic activity">
    <reaction evidence="12 13 20">
        <text>IMP + NAD(+) + H2O = XMP + NADH + H(+)</text>
        <dbReference type="Rhea" id="RHEA:11708"/>
        <dbReference type="ChEBI" id="CHEBI:15377"/>
        <dbReference type="ChEBI" id="CHEBI:15378"/>
        <dbReference type="ChEBI" id="CHEBI:57464"/>
        <dbReference type="ChEBI" id="CHEBI:57540"/>
        <dbReference type="ChEBI" id="CHEBI:57945"/>
        <dbReference type="ChEBI" id="CHEBI:58053"/>
        <dbReference type="EC" id="1.1.1.205"/>
    </reaction>
</comment>
<keyword evidence="5" id="KW-0677">Repeat</keyword>
<evidence type="ECO:0000256" key="8">
    <source>
        <dbReference type="ARBA" id="ARBA00022958"/>
    </source>
</evidence>
<keyword evidence="8 13" id="KW-0630">Potassium</keyword>
<feature type="binding site" evidence="16">
    <location>
        <begin position="269"/>
        <end position="271"/>
    </location>
    <ligand>
        <name>NAD(+)</name>
        <dbReference type="ChEBI" id="CHEBI:57540"/>
    </ligand>
</feature>
<dbReference type="AlphaFoldDB" id="A0A1I0PGK3"/>
<dbReference type="Pfam" id="PF00478">
    <property type="entry name" value="IMPDH"/>
    <property type="match status" value="1"/>
</dbReference>
<keyword evidence="9 13" id="KW-0560">Oxidoreductase</keyword>
<dbReference type="InterPro" id="IPR005990">
    <property type="entry name" value="IMP_DH"/>
</dbReference>
<evidence type="ECO:0000256" key="4">
    <source>
        <dbReference type="ARBA" id="ARBA00022723"/>
    </source>
</evidence>
<feature type="compositionally biased region" description="Polar residues" evidence="21">
    <location>
        <begin position="499"/>
        <end position="512"/>
    </location>
</feature>
<feature type="domain" description="CBS" evidence="22">
    <location>
        <begin position="115"/>
        <end position="173"/>
    </location>
</feature>
<comment type="function">
    <text evidence="13">Catalyzes the conversion of inosine 5'-phosphate (IMP) to xanthosine 5'-phosphate (XMP), the first committed and rate-limiting step in the de novo synthesis of guanine nucleotides, and therefore plays an important role in the regulation of cell growth.</text>
</comment>
<dbReference type="SUPFAM" id="SSF51412">
    <property type="entry name" value="Inosine monophosphate dehydrogenase (IMPDH)"/>
    <property type="match status" value="1"/>
</dbReference>
<dbReference type="InterPro" id="IPR013785">
    <property type="entry name" value="Aldolase_TIM"/>
</dbReference>
<dbReference type="PIRSF" id="PIRSF000130">
    <property type="entry name" value="IMPDH"/>
    <property type="match status" value="1"/>
</dbReference>
<dbReference type="GO" id="GO:0006183">
    <property type="term" value="P:GTP biosynthetic process"/>
    <property type="evidence" value="ECO:0007669"/>
    <property type="project" value="TreeGrafter"/>
</dbReference>
<protein>
    <recommendedName>
        <fullName evidence="13 20">Inosine-5'-monophosphate dehydrogenase</fullName>
        <shortName evidence="13">IMP dehydrogenase</shortName>
        <shortName evidence="13">IMPD</shortName>
        <shortName evidence="13">IMPDH</shortName>
        <ecNumber evidence="13 20">1.1.1.205</ecNumber>
    </recommendedName>
</protein>
<dbReference type="GO" id="GO:0046872">
    <property type="term" value="F:metal ion binding"/>
    <property type="evidence" value="ECO:0007669"/>
    <property type="project" value="UniProtKB-UniRule"/>
</dbReference>
<feature type="binding site" evidence="13 15">
    <location>
        <begin position="406"/>
        <end position="410"/>
    </location>
    <ligand>
        <name>IMP</name>
        <dbReference type="ChEBI" id="CHEBI:58053"/>
    </ligand>
</feature>
<evidence type="ECO:0000313" key="24">
    <source>
        <dbReference type="Proteomes" id="UP000199373"/>
    </source>
</evidence>
<organism evidence="23 24">
    <name type="scientific">Prevotella aff. ruminicola Tc2-24</name>
    <dbReference type="NCBI Taxonomy" id="81582"/>
    <lineage>
        <taxon>Bacteria</taxon>
        <taxon>Pseudomonadati</taxon>
        <taxon>Bacteroidota</taxon>
        <taxon>Bacteroidia</taxon>
        <taxon>Bacteroidales</taxon>
        <taxon>Prevotellaceae</taxon>
        <taxon>Prevotella</taxon>
    </lineage>
</organism>
<evidence type="ECO:0000256" key="12">
    <source>
        <dbReference type="ARBA" id="ARBA00048028"/>
    </source>
</evidence>
<gene>
    <name evidence="13" type="primary">guaB</name>
    <name evidence="23" type="ORF">SAMN04487850_1747</name>
</gene>
<dbReference type="PROSITE" id="PS00487">
    <property type="entry name" value="IMP_DH_GMP_RED"/>
    <property type="match status" value="1"/>
</dbReference>
<feature type="binding site" evidence="13">
    <location>
        <position position="494"/>
    </location>
    <ligand>
        <name>K(+)</name>
        <dbReference type="ChEBI" id="CHEBI:29103"/>
        <note>ligand shared between two tetrameric partners</note>
    </ligand>
</feature>
<feature type="binding site" description="in other chain" evidence="13 17">
    <location>
        <position position="321"/>
    </location>
    <ligand>
        <name>K(+)</name>
        <dbReference type="ChEBI" id="CHEBI:29103"/>
        <note>ligand shared between two tetrameric partners</note>
    </ligand>
</feature>
<keyword evidence="11 18" id="KW-0129">CBS domain</keyword>
<dbReference type="CDD" id="cd04601">
    <property type="entry name" value="CBS_pair_IMPDH"/>
    <property type="match status" value="1"/>
</dbReference>
<dbReference type="SMART" id="SM00116">
    <property type="entry name" value="CBS"/>
    <property type="match status" value="2"/>
</dbReference>
<evidence type="ECO:0000256" key="1">
    <source>
        <dbReference type="ARBA" id="ARBA00001958"/>
    </source>
</evidence>
<name>A0A1I0PGK3_9BACT</name>
<feature type="binding site" evidence="13">
    <location>
        <position position="269"/>
    </location>
    <ligand>
        <name>NAD(+)</name>
        <dbReference type="ChEBI" id="CHEBI:57540"/>
    </ligand>
</feature>
<feature type="binding site" evidence="13">
    <location>
        <position position="493"/>
    </location>
    <ligand>
        <name>K(+)</name>
        <dbReference type="ChEBI" id="CHEBI:29103"/>
        <note>ligand shared between two tetrameric partners</note>
    </ligand>
</feature>
<feature type="binding site" evidence="13 15">
    <location>
        <begin position="359"/>
        <end position="361"/>
    </location>
    <ligand>
        <name>IMP</name>
        <dbReference type="ChEBI" id="CHEBI:58053"/>
    </ligand>
</feature>
<dbReference type="PANTHER" id="PTHR11911">
    <property type="entry name" value="INOSINE-5-MONOPHOSPHATE DEHYDROGENASE RELATED"/>
    <property type="match status" value="1"/>
</dbReference>
<evidence type="ECO:0000256" key="21">
    <source>
        <dbReference type="SAM" id="MobiDB-lite"/>
    </source>
</evidence>
<dbReference type="CDD" id="cd00381">
    <property type="entry name" value="IMPDH"/>
    <property type="match status" value="1"/>
</dbReference>
<evidence type="ECO:0000256" key="6">
    <source>
        <dbReference type="ARBA" id="ARBA00022749"/>
    </source>
</evidence>
<evidence type="ECO:0000256" key="19">
    <source>
        <dbReference type="RuleBase" id="RU003927"/>
    </source>
</evidence>
<dbReference type="SUPFAM" id="SSF54631">
    <property type="entry name" value="CBS-domain pair"/>
    <property type="match status" value="1"/>
</dbReference>
<dbReference type="EMBL" id="FOIQ01000004">
    <property type="protein sequence ID" value="SEW13496.1"/>
    <property type="molecule type" value="Genomic_DNA"/>
</dbReference>